<evidence type="ECO:0000313" key="12">
    <source>
        <dbReference type="Proteomes" id="UP000225277"/>
    </source>
</evidence>
<evidence type="ECO:0000256" key="3">
    <source>
        <dbReference type="ARBA" id="ARBA00022679"/>
    </source>
</evidence>
<gene>
    <name evidence="11" type="ORF">RCC_11541</name>
</gene>
<dbReference type="STRING" id="112498.A0A2D3V6D5"/>
<dbReference type="Gene3D" id="1.10.510.10">
    <property type="entry name" value="Transferase(Phosphotransferase) domain 1"/>
    <property type="match status" value="1"/>
</dbReference>
<dbReference type="GO" id="GO:0004674">
    <property type="term" value="F:protein serine/threonine kinase activity"/>
    <property type="evidence" value="ECO:0007669"/>
    <property type="project" value="UniProtKB-KW"/>
</dbReference>
<dbReference type="GO" id="GO:0050684">
    <property type="term" value="P:regulation of mRNA processing"/>
    <property type="evidence" value="ECO:0007669"/>
    <property type="project" value="TreeGrafter"/>
</dbReference>
<keyword evidence="12" id="KW-1185">Reference proteome</keyword>
<dbReference type="Proteomes" id="UP000225277">
    <property type="component" value="Unassembled WGS sequence"/>
</dbReference>
<dbReference type="AlphaFoldDB" id="A0A2D3V6D5"/>
<evidence type="ECO:0000256" key="5">
    <source>
        <dbReference type="ARBA" id="ARBA00022777"/>
    </source>
</evidence>
<evidence type="ECO:0000313" key="11">
    <source>
        <dbReference type="EMBL" id="CZT25872.1"/>
    </source>
</evidence>
<dbReference type="PROSITE" id="PS50011">
    <property type="entry name" value="PROTEIN_KINASE_DOM"/>
    <property type="match status" value="1"/>
</dbReference>
<evidence type="ECO:0000256" key="6">
    <source>
        <dbReference type="ARBA" id="ARBA00022840"/>
    </source>
</evidence>
<evidence type="ECO:0000256" key="4">
    <source>
        <dbReference type="ARBA" id="ARBA00022741"/>
    </source>
</evidence>
<dbReference type="EC" id="2.7.11.1" evidence="1"/>
<dbReference type="Pfam" id="PF00069">
    <property type="entry name" value="Pkinase"/>
    <property type="match status" value="1"/>
</dbReference>
<keyword evidence="4 9" id="KW-0547">Nucleotide-binding</keyword>
<keyword evidence="6 9" id="KW-0067">ATP-binding</keyword>
<feature type="domain" description="Protein kinase" evidence="10">
    <location>
        <begin position="59"/>
        <end position="410"/>
    </location>
</feature>
<dbReference type="InterPro" id="IPR011009">
    <property type="entry name" value="Kinase-like_dom_sf"/>
</dbReference>
<dbReference type="SMART" id="SM00220">
    <property type="entry name" value="S_TKc"/>
    <property type="match status" value="1"/>
</dbReference>
<evidence type="ECO:0000256" key="7">
    <source>
        <dbReference type="ARBA" id="ARBA00047899"/>
    </source>
</evidence>
<keyword evidence="2 11" id="KW-0723">Serine/threonine-protein kinase</keyword>
<evidence type="ECO:0000256" key="8">
    <source>
        <dbReference type="ARBA" id="ARBA00048679"/>
    </source>
</evidence>
<dbReference type="EMBL" id="FJUY01000049">
    <property type="protein sequence ID" value="CZT25872.1"/>
    <property type="molecule type" value="Genomic_DNA"/>
</dbReference>
<dbReference type="PANTHER" id="PTHR47634:SF9">
    <property type="entry name" value="PROTEIN KINASE DOMAIN-CONTAINING PROTEIN-RELATED"/>
    <property type="match status" value="1"/>
</dbReference>
<dbReference type="Gene3D" id="3.30.200.20">
    <property type="entry name" value="Phosphorylase Kinase, domain 1"/>
    <property type="match status" value="1"/>
</dbReference>
<dbReference type="GO" id="GO:0005737">
    <property type="term" value="C:cytoplasm"/>
    <property type="evidence" value="ECO:0007669"/>
    <property type="project" value="TreeGrafter"/>
</dbReference>
<comment type="catalytic activity">
    <reaction evidence="7">
        <text>L-threonyl-[protein] + ATP = O-phospho-L-threonyl-[protein] + ADP + H(+)</text>
        <dbReference type="Rhea" id="RHEA:46608"/>
        <dbReference type="Rhea" id="RHEA-COMP:11060"/>
        <dbReference type="Rhea" id="RHEA-COMP:11605"/>
        <dbReference type="ChEBI" id="CHEBI:15378"/>
        <dbReference type="ChEBI" id="CHEBI:30013"/>
        <dbReference type="ChEBI" id="CHEBI:30616"/>
        <dbReference type="ChEBI" id="CHEBI:61977"/>
        <dbReference type="ChEBI" id="CHEBI:456216"/>
        <dbReference type="EC" id="2.7.11.1"/>
    </reaction>
</comment>
<dbReference type="GO" id="GO:0005524">
    <property type="term" value="F:ATP binding"/>
    <property type="evidence" value="ECO:0007669"/>
    <property type="project" value="UniProtKB-UniRule"/>
</dbReference>
<sequence length="417" mass="47868">MLKRVWKPSLRRTWKLHVHSRGNRVLIPAEEKIEEETLLGYAAKVYYPVRIGQTFQSRYQVVGKLGFGGSSTVWLARDLHECQYVALKVCVKSAELRGSELDRELDAYKRIAESPDHHPGRGAIRSLLNSFDVEGPSGRHLCLVHPPLWESIRKIRHRSPVGRLPAPVLALVLQRLFLALDLLHTECHVAHTDIREENILLEADSSVLTRFESDELKEPSPKKELHGTIVYPSREMGTPKEFGLSMLCDFGLAVPLDDGHEHREVVQPCDYHAPEIILDIPWTYSVDIWNVGCMVWDAFEGEPLFTGRDPEFGTYTGRAHLAEMTALLGPPPPSLLARANLRSEFFSDEGDFIADIPKLSPRPLEQRERFLDGEECREERECFLRFMRKMLQWEPEQRSSARELVEDEWILKYTEGE</sequence>
<evidence type="ECO:0000256" key="2">
    <source>
        <dbReference type="ARBA" id="ARBA00022527"/>
    </source>
</evidence>
<dbReference type="GO" id="GO:0005634">
    <property type="term" value="C:nucleus"/>
    <property type="evidence" value="ECO:0007669"/>
    <property type="project" value="TreeGrafter"/>
</dbReference>
<feature type="unsure residue" description="I or L" evidence="11">
    <location>
        <position position="143"/>
    </location>
</feature>
<keyword evidence="3" id="KW-0808">Transferase</keyword>
<reference evidence="11 12" key="1">
    <citation type="submission" date="2016-03" db="EMBL/GenBank/DDBJ databases">
        <authorList>
            <person name="Ploux O."/>
        </authorList>
    </citation>
    <scope>NUCLEOTIDE SEQUENCE [LARGE SCALE GENOMIC DNA]</scope>
    <source>
        <strain evidence="11 12">URUG2</strain>
    </source>
</reference>
<dbReference type="InterPro" id="IPR051334">
    <property type="entry name" value="SRPK"/>
</dbReference>
<dbReference type="GO" id="GO:0000245">
    <property type="term" value="P:spliceosomal complex assembly"/>
    <property type="evidence" value="ECO:0007669"/>
    <property type="project" value="TreeGrafter"/>
</dbReference>
<evidence type="ECO:0000256" key="9">
    <source>
        <dbReference type="PROSITE-ProRule" id="PRU10141"/>
    </source>
</evidence>
<evidence type="ECO:0000256" key="1">
    <source>
        <dbReference type="ARBA" id="ARBA00012513"/>
    </source>
</evidence>
<dbReference type="OrthoDB" id="5979581at2759"/>
<organism evidence="11 12">
    <name type="scientific">Ramularia collo-cygni</name>
    <dbReference type="NCBI Taxonomy" id="112498"/>
    <lineage>
        <taxon>Eukaryota</taxon>
        <taxon>Fungi</taxon>
        <taxon>Dikarya</taxon>
        <taxon>Ascomycota</taxon>
        <taxon>Pezizomycotina</taxon>
        <taxon>Dothideomycetes</taxon>
        <taxon>Dothideomycetidae</taxon>
        <taxon>Mycosphaerellales</taxon>
        <taxon>Mycosphaerellaceae</taxon>
        <taxon>Ramularia</taxon>
    </lineage>
</organism>
<name>A0A2D3V6D5_9PEZI</name>
<protein>
    <recommendedName>
        <fullName evidence="1">non-specific serine/threonine protein kinase</fullName>
        <ecNumber evidence="1">2.7.11.1</ecNumber>
    </recommendedName>
</protein>
<keyword evidence="5 11" id="KW-0418">Kinase</keyword>
<evidence type="ECO:0000259" key="10">
    <source>
        <dbReference type="PROSITE" id="PS50011"/>
    </source>
</evidence>
<dbReference type="PANTHER" id="PTHR47634">
    <property type="entry name" value="PROTEIN KINASE DOMAIN-CONTAINING PROTEIN-RELATED"/>
    <property type="match status" value="1"/>
</dbReference>
<feature type="binding site" evidence="9">
    <location>
        <position position="88"/>
    </location>
    <ligand>
        <name>ATP</name>
        <dbReference type="ChEBI" id="CHEBI:30616"/>
    </ligand>
</feature>
<comment type="catalytic activity">
    <reaction evidence="8">
        <text>L-seryl-[protein] + ATP = O-phospho-L-seryl-[protein] + ADP + H(+)</text>
        <dbReference type="Rhea" id="RHEA:17989"/>
        <dbReference type="Rhea" id="RHEA-COMP:9863"/>
        <dbReference type="Rhea" id="RHEA-COMP:11604"/>
        <dbReference type="ChEBI" id="CHEBI:15378"/>
        <dbReference type="ChEBI" id="CHEBI:29999"/>
        <dbReference type="ChEBI" id="CHEBI:30616"/>
        <dbReference type="ChEBI" id="CHEBI:83421"/>
        <dbReference type="ChEBI" id="CHEBI:456216"/>
        <dbReference type="EC" id="2.7.11.1"/>
    </reaction>
</comment>
<dbReference type="InterPro" id="IPR017441">
    <property type="entry name" value="Protein_kinase_ATP_BS"/>
</dbReference>
<dbReference type="PROSITE" id="PS00107">
    <property type="entry name" value="PROTEIN_KINASE_ATP"/>
    <property type="match status" value="1"/>
</dbReference>
<dbReference type="SUPFAM" id="SSF56112">
    <property type="entry name" value="Protein kinase-like (PK-like)"/>
    <property type="match status" value="1"/>
</dbReference>
<accession>A0A2D3V6D5</accession>
<dbReference type="InterPro" id="IPR000719">
    <property type="entry name" value="Prot_kinase_dom"/>
</dbReference>
<proteinExistence type="predicted"/>